<feature type="domain" description="Glycosyltransferase subfamily 4-like N-terminal" evidence="2">
    <location>
        <begin position="17"/>
        <end position="183"/>
    </location>
</feature>
<proteinExistence type="predicted"/>
<evidence type="ECO:0000313" key="3">
    <source>
        <dbReference type="EMBL" id="TSD14286.1"/>
    </source>
</evidence>
<evidence type="ECO:0000259" key="1">
    <source>
        <dbReference type="Pfam" id="PF00534"/>
    </source>
</evidence>
<dbReference type="InterPro" id="IPR050194">
    <property type="entry name" value="Glycosyltransferase_grp1"/>
</dbReference>
<gene>
    <name evidence="3" type="ORF">DP107_08530</name>
</gene>
<dbReference type="PANTHER" id="PTHR45947">
    <property type="entry name" value="SULFOQUINOVOSYL TRANSFERASE SQD2"/>
    <property type="match status" value="1"/>
</dbReference>
<protein>
    <submittedName>
        <fullName evidence="3">Glycosyltransferase family 4 protein</fullName>
    </submittedName>
</protein>
<dbReference type="FunCoup" id="A0A554NA62">
    <property type="interactions" value="78"/>
</dbReference>
<evidence type="ECO:0000313" key="4">
    <source>
        <dbReference type="Proteomes" id="UP000319894"/>
    </source>
</evidence>
<dbReference type="GO" id="GO:0016757">
    <property type="term" value="F:glycosyltransferase activity"/>
    <property type="evidence" value="ECO:0007669"/>
    <property type="project" value="InterPro"/>
</dbReference>
<feature type="domain" description="Glycosyl transferase family 1" evidence="1">
    <location>
        <begin position="196"/>
        <end position="344"/>
    </location>
</feature>
<dbReference type="AlphaFoldDB" id="A0A554NA62"/>
<dbReference type="InterPro" id="IPR001296">
    <property type="entry name" value="Glyco_trans_1"/>
</dbReference>
<keyword evidence="4" id="KW-1185">Reference proteome</keyword>
<sequence>MAVPTVAAFTDTYLPTVNGVTYTVSTWQERWGRRGGRMHVVYPDASAHDPVGTEHPVRSVAFPYYEGFRLGLPSVPTAVERDDVDIVHPHTPFLLGLGAARFARRRDLPLVTSYHTPTAEYADYIADGRLSAAVESVARRYERWYLDRADTVIVPSAPAREHLTDIGVGASVEVVPNGVDVDRFRPVETAGFRERHELGDGPLLGYTGRHGYEKGLDAILDAVDGFRVDGVRPTVVFGGDGPARAGLMRRAEDLDADVRFLGFLDRGELPAFYSALDAFLFPSPVETQGLVALEANACGTPVVGVDSGALAETVEAGETGYHFPQDDPAAFRDAISRTLAEREALSAACLARRDATSVQHAVDRLETVYRDTIDRR</sequence>
<dbReference type="OrthoDB" id="238665at2157"/>
<dbReference type="RefSeq" id="WP_144261733.1">
    <property type="nucleotide sequence ID" value="NZ_QMDX01000004.1"/>
</dbReference>
<name>A0A554NA62_9EURY</name>
<dbReference type="Pfam" id="PF13439">
    <property type="entry name" value="Glyco_transf_4"/>
    <property type="match status" value="1"/>
</dbReference>
<dbReference type="Gene3D" id="3.40.50.2000">
    <property type="entry name" value="Glycogen Phosphorylase B"/>
    <property type="match status" value="2"/>
</dbReference>
<dbReference type="InParanoid" id="A0A554NA62"/>
<accession>A0A554NA62</accession>
<organism evidence="3 4">
    <name type="scientific">Haloglomus irregulare</name>
    <dbReference type="NCBI Taxonomy" id="2234134"/>
    <lineage>
        <taxon>Archaea</taxon>
        <taxon>Methanobacteriati</taxon>
        <taxon>Methanobacteriota</taxon>
        <taxon>Stenosarchaea group</taxon>
        <taxon>Halobacteria</taxon>
        <taxon>Halobacteriales</taxon>
        <taxon>Natronomonadaceae</taxon>
        <taxon>Haloglomus</taxon>
    </lineage>
</organism>
<dbReference type="Pfam" id="PF00534">
    <property type="entry name" value="Glycos_transf_1"/>
    <property type="match status" value="1"/>
</dbReference>
<dbReference type="SUPFAM" id="SSF53756">
    <property type="entry name" value="UDP-Glycosyltransferase/glycogen phosphorylase"/>
    <property type="match status" value="1"/>
</dbReference>
<dbReference type="Proteomes" id="UP000319894">
    <property type="component" value="Unassembled WGS sequence"/>
</dbReference>
<keyword evidence="3" id="KW-0808">Transferase</keyword>
<dbReference type="EMBL" id="QMDX01000004">
    <property type="protein sequence ID" value="TSD14286.1"/>
    <property type="molecule type" value="Genomic_DNA"/>
</dbReference>
<reference evidence="3 4" key="1">
    <citation type="submission" date="2018-06" db="EMBL/GenBank/DDBJ databases">
        <title>Natronomonas sp. F16-60 a new haloarchaeon isolated from a solar saltern of Isla Cristina, Huelva, Spain.</title>
        <authorList>
            <person name="Duran-Viseras A."/>
            <person name="Sanchez-Porro C."/>
            <person name="Ventosa A."/>
        </authorList>
    </citation>
    <scope>NUCLEOTIDE SEQUENCE [LARGE SCALE GENOMIC DNA]</scope>
    <source>
        <strain evidence="3 4">F16-60</strain>
    </source>
</reference>
<evidence type="ECO:0000259" key="2">
    <source>
        <dbReference type="Pfam" id="PF13439"/>
    </source>
</evidence>
<comment type="caution">
    <text evidence="3">The sequence shown here is derived from an EMBL/GenBank/DDBJ whole genome shotgun (WGS) entry which is preliminary data.</text>
</comment>
<dbReference type="InterPro" id="IPR028098">
    <property type="entry name" value="Glyco_trans_4-like_N"/>
</dbReference>
<dbReference type="PANTHER" id="PTHR45947:SF3">
    <property type="entry name" value="SULFOQUINOVOSYL TRANSFERASE SQD2"/>
    <property type="match status" value="1"/>
</dbReference>